<dbReference type="Pfam" id="PF07715">
    <property type="entry name" value="Plug"/>
    <property type="match status" value="1"/>
</dbReference>
<dbReference type="Gene3D" id="2.60.40.1120">
    <property type="entry name" value="Carboxypeptidase-like, regulatory domain"/>
    <property type="match status" value="1"/>
</dbReference>
<keyword evidence="5 12" id="KW-0812">Transmembrane</keyword>
<dbReference type="SUPFAM" id="SSF49452">
    <property type="entry name" value="Starch-binding domain-like"/>
    <property type="match status" value="1"/>
</dbReference>
<feature type="domain" description="TonB-dependent receptor-like beta-barrel" evidence="15">
    <location>
        <begin position="351"/>
        <end position="768"/>
    </location>
</feature>
<evidence type="ECO:0000313" key="17">
    <source>
        <dbReference type="EMBL" id="ABJ84611.1"/>
    </source>
</evidence>
<keyword evidence="4" id="KW-0410">Iron transport</keyword>
<keyword evidence="8" id="KW-0406">Ion transport</keyword>
<keyword evidence="6 14" id="KW-0732">Signal</keyword>
<proteinExistence type="inferred from homology"/>
<dbReference type="PANTHER" id="PTHR32552:SF68">
    <property type="entry name" value="FERRICHROME OUTER MEMBRANE TRANSPORTER_PHAGE RECEPTOR"/>
    <property type="match status" value="1"/>
</dbReference>
<name>Q02D63_SOLUE</name>
<sequence length="813" mass="89094" precursor="true">MQHTSRTCAVFLLGVFSVFAQQSGTISGVVADVTGKGIPNAVVTVRNEAGGAPKMAATDSEGKYSIKDLAEGSYQLEAAAPSFALSRRNGVRITAAGSANVNMSLNVSELAQSITVEGSVSMAAESAPMQSTLEARSAKTEISPEYIQNYASPVADFSELLNNAPGTFSVNPNGVGLGDSKTYFRGFKDGQYTMQADGIPFNDTNDPTHHSWAFFPSQFIAGVDFDRSPGSASAVGPTNYGGTVNLLSRSVALQPDFRLTASYGSFNTRMLAFDADSGQFGKNKNHSLTINIHQMLSDGYQTYNYQKRVAGFIKYQYRLNDRTTFTLFSGLVDLWTNTPNLKGPSRAQIAQYGDNYLLSGDPSQPNYYGYNVYHVQTDFNYIGVNSDLGRGWKLENKVYTYRYWNKQYYNNPSIQANGFFLPGAQSITATSAVDKLNGYRKVGDILSVSHETARGTLRTGIWYEWAYTDRYQIPSDPRSGLDTVLPNFHEHFITSTFQPFVEYEYRVTRDISITAGMKLAYYRMDLKQFADNGKTVGSLGGAPYTEHSAPYHAWNPSADLRYKIKPNWTMYAQFAEGNAIPPSSVFDTKGALVAVTPKPTAVKTYQVGSVVKFNRFTLDADAYYSHFQNPYSSFLDAAGEAFFYQTGPSNTKGVEVEGNVTLVRGLSLYLNATAGSAKYQGGAKYANGGLWIQNTPNNTEGAGLTYATRGWSVGMFNKRVGRMYNDNGSVNQAFTIDPFNVTNLFINYTVRGDSYLRGTKIRFGINNLLDQHNIVSINGFSSKSNAPSPGDVLTLLPARSISLTMTFGYAPGR</sequence>
<accession>Q02D63</accession>
<organism evidence="17">
    <name type="scientific">Solibacter usitatus (strain Ellin6076)</name>
    <dbReference type="NCBI Taxonomy" id="234267"/>
    <lineage>
        <taxon>Bacteria</taxon>
        <taxon>Pseudomonadati</taxon>
        <taxon>Acidobacteriota</taxon>
        <taxon>Terriglobia</taxon>
        <taxon>Bryobacterales</taxon>
        <taxon>Solibacteraceae</taxon>
        <taxon>Candidatus Solibacter</taxon>
    </lineage>
</organism>
<keyword evidence="9 13" id="KW-0798">TonB box</keyword>
<feature type="signal peptide" evidence="14">
    <location>
        <begin position="1"/>
        <end position="20"/>
    </location>
</feature>
<comment type="similarity">
    <text evidence="12 13">Belongs to the TonB-dependent receptor family.</text>
</comment>
<evidence type="ECO:0000259" key="16">
    <source>
        <dbReference type="Pfam" id="PF07715"/>
    </source>
</evidence>
<dbReference type="HOGENOM" id="CLU_012813_0_0_0"/>
<evidence type="ECO:0000256" key="14">
    <source>
        <dbReference type="SAM" id="SignalP"/>
    </source>
</evidence>
<dbReference type="InterPro" id="IPR012910">
    <property type="entry name" value="Plug_dom"/>
</dbReference>
<evidence type="ECO:0000256" key="1">
    <source>
        <dbReference type="ARBA" id="ARBA00004571"/>
    </source>
</evidence>
<keyword evidence="7" id="KW-0408">Iron</keyword>
<evidence type="ECO:0000256" key="2">
    <source>
        <dbReference type="ARBA" id="ARBA00022448"/>
    </source>
</evidence>
<evidence type="ECO:0000256" key="6">
    <source>
        <dbReference type="ARBA" id="ARBA00022729"/>
    </source>
</evidence>
<dbReference type="InterPro" id="IPR036942">
    <property type="entry name" value="Beta-barrel_TonB_sf"/>
</dbReference>
<dbReference type="GO" id="GO:0030246">
    <property type="term" value="F:carbohydrate binding"/>
    <property type="evidence" value="ECO:0007669"/>
    <property type="project" value="InterPro"/>
</dbReference>
<evidence type="ECO:0000256" key="10">
    <source>
        <dbReference type="ARBA" id="ARBA00023136"/>
    </source>
</evidence>
<dbReference type="InParanoid" id="Q02D63"/>
<dbReference type="InterPro" id="IPR013784">
    <property type="entry name" value="Carb-bd-like_fold"/>
</dbReference>
<dbReference type="Pfam" id="PF00593">
    <property type="entry name" value="TonB_dep_Rec_b-barrel"/>
    <property type="match status" value="1"/>
</dbReference>
<dbReference type="PANTHER" id="PTHR32552">
    <property type="entry name" value="FERRICHROME IRON RECEPTOR-RELATED"/>
    <property type="match status" value="1"/>
</dbReference>
<gene>
    <name evidence="17" type="ordered locus">Acid_3639</name>
</gene>
<evidence type="ECO:0000256" key="5">
    <source>
        <dbReference type="ARBA" id="ARBA00022692"/>
    </source>
</evidence>
<dbReference type="Gene3D" id="2.170.130.10">
    <property type="entry name" value="TonB-dependent receptor, plug domain"/>
    <property type="match status" value="1"/>
</dbReference>
<keyword evidence="17" id="KW-0675">Receptor</keyword>
<dbReference type="Gene3D" id="2.40.170.20">
    <property type="entry name" value="TonB-dependent receptor, beta-barrel domain"/>
    <property type="match status" value="1"/>
</dbReference>
<protein>
    <submittedName>
        <fullName evidence="17">TonB-dependent receptor</fullName>
    </submittedName>
</protein>
<keyword evidence="11 12" id="KW-0998">Cell outer membrane</keyword>
<evidence type="ECO:0000259" key="15">
    <source>
        <dbReference type="Pfam" id="PF00593"/>
    </source>
</evidence>
<keyword evidence="2 12" id="KW-0813">Transport</keyword>
<evidence type="ECO:0000256" key="3">
    <source>
        <dbReference type="ARBA" id="ARBA00022452"/>
    </source>
</evidence>
<dbReference type="Pfam" id="PF13620">
    <property type="entry name" value="CarboxypepD_reg"/>
    <property type="match status" value="1"/>
</dbReference>
<keyword evidence="3 12" id="KW-1134">Transmembrane beta strand</keyword>
<dbReference type="GO" id="GO:0015344">
    <property type="term" value="F:siderophore uptake transmembrane transporter activity"/>
    <property type="evidence" value="ECO:0007669"/>
    <property type="project" value="TreeGrafter"/>
</dbReference>
<dbReference type="eggNOG" id="COG4774">
    <property type="taxonomic scope" value="Bacteria"/>
</dbReference>
<dbReference type="GO" id="GO:0009279">
    <property type="term" value="C:cell outer membrane"/>
    <property type="evidence" value="ECO:0007669"/>
    <property type="project" value="UniProtKB-SubCell"/>
</dbReference>
<evidence type="ECO:0000256" key="4">
    <source>
        <dbReference type="ARBA" id="ARBA00022496"/>
    </source>
</evidence>
<dbReference type="PROSITE" id="PS52016">
    <property type="entry name" value="TONB_DEPENDENT_REC_3"/>
    <property type="match status" value="1"/>
</dbReference>
<reference evidence="17" key="1">
    <citation type="submission" date="2006-10" db="EMBL/GenBank/DDBJ databases">
        <title>Complete sequence of Solibacter usitatus Ellin6076.</title>
        <authorList>
            <consortium name="US DOE Joint Genome Institute"/>
            <person name="Copeland A."/>
            <person name="Lucas S."/>
            <person name="Lapidus A."/>
            <person name="Barry K."/>
            <person name="Detter J.C."/>
            <person name="Glavina del Rio T."/>
            <person name="Hammon N."/>
            <person name="Israni S."/>
            <person name="Dalin E."/>
            <person name="Tice H."/>
            <person name="Pitluck S."/>
            <person name="Thompson L.S."/>
            <person name="Brettin T."/>
            <person name="Bruce D."/>
            <person name="Han C."/>
            <person name="Tapia R."/>
            <person name="Gilna P."/>
            <person name="Schmutz J."/>
            <person name="Larimer F."/>
            <person name="Land M."/>
            <person name="Hauser L."/>
            <person name="Kyrpides N."/>
            <person name="Mikhailova N."/>
            <person name="Janssen P.H."/>
            <person name="Kuske C.R."/>
            <person name="Richardson P."/>
        </authorList>
    </citation>
    <scope>NUCLEOTIDE SEQUENCE</scope>
    <source>
        <strain evidence="17">Ellin6076</strain>
    </source>
</reference>
<keyword evidence="10 12" id="KW-0472">Membrane</keyword>
<dbReference type="InterPro" id="IPR000531">
    <property type="entry name" value="Beta-barrel_TonB"/>
</dbReference>
<evidence type="ECO:0000256" key="7">
    <source>
        <dbReference type="ARBA" id="ARBA00023004"/>
    </source>
</evidence>
<evidence type="ECO:0000256" key="11">
    <source>
        <dbReference type="ARBA" id="ARBA00023237"/>
    </source>
</evidence>
<evidence type="ECO:0000256" key="13">
    <source>
        <dbReference type="RuleBase" id="RU003357"/>
    </source>
</evidence>
<evidence type="ECO:0000256" key="8">
    <source>
        <dbReference type="ARBA" id="ARBA00023065"/>
    </source>
</evidence>
<dbReference type="KEGG" id="sus:Acid_3639"/>
<feature type="chain" id="PRO_5004163570" evidence="14">
    <location>
        <begin position="21"/>
        <end position="813"/>
    </location>
</feature>
<evidence type="ECO:0000256" key="9">
    <source>
        <dbReference type="ARBA" id="ARBA00023077"/>
    </source>
</evidence>
<dbReference type="AlphaFoldDB" id="Q02D63"/>
<dbReference type="OrthoDB" id="9760494at2"/>
<dbReference type="EMBL" id="CP000473">
    <property type="protein sequence ID" value="ABJ84611.1"/>
    <property type="molecule type" value="Genomic_DNA"/>
</dbReference>
<feature type="domain" description="TonB-dependent receptor plug" evidence="16">
    <location>
        <begin position="136"/>
        <end position="242"/>
    </location>
</feature>
<dbReference type="InterPro" id="IPR039426">
    <property type="entry name" value="TonB-dep_rcpt-like"/>
</dbReference>
<dbReference type="STRING" id="234267.Acid_3639"/>
<dbReference type="InterPro" id="IPR037066">
    <property type="entry name" value="Plug_dom_sf"/>
</dbReference>
<evidence type="ECO:0000256" key="12">
    <source>
        <dbReference type="PROSITE-ProRule" id="PRU01360"/>
    </source>
</evidence>
<comment type="subcellular location">
    <subcellularLocation>
        <location evidence="1 12">Cell outer membrane</location>
        <topology evidence="1 12">Multi-pass membrane protein</topology>
    </subcellularLocation>
</comment>
<dbReference type="SUPFAM" id="SSF56935">
    <property type="entry name" value="Porins"/>
    <property type="match status" value="1"/>
</dbReference>